<feature type="region of interest" description="Disordered" evidence="2">
    <location>
        <begin position="65"/>
        <end position="85"/>
    </location>
</feature>
<dbReference type="HAMAP" id="MF_00715">
    <property type="entry name" value="SlyX"/>
    <property type="match status" value="1"/>
</dbReference>
<protein>
    <recommendedName>
        <fullName evidence="1">Protein SlyX homolog</fullName>
    </recommendedName>
</protein>
<dbReference type="Gene3D" id="1.20.5.300">
    <property type="match status" value="1"/>
</dbReference>
<name>A0ABQ1JUL0_9PROT</name>
<comment type="caution">
    <text evidence="3">The sequence shown here is derived from an EMBL/GenBank/DDBJ whole genome shotgun (WGS) entry which is preliminary data.</text>
</comment>
<dbReference type="EMBL" id="BMKF01000002">
    <property type="protein sequence ID" value="GGB74935.1"/>
    <property type="molecule type" value="Genomic_DNA"/>
</dbReference>
<organism evidence="3 4">
    <name type="scientific">Henriciella pelagia</name>
    <dbReference type="NCBI Taxonomy" id="1977912"/>
    <lineage>
        <taxon>Bacteria</taxon>
        <taxon>Pseudomonadati</taxon>
        <taxon>Pseudomonadota</taxon>
        <taxon>Alphaproteobacteria</taxon>
        <taxon>Hyphomonadales</taxon>
        <taxon>Hyphomonadaceae</taxon>
        <taxon>Henriciella</taxon>
    </lineage>
</organism>
<evidence type="ECO:0000313" key="3">
    <source>
        <dbReference type="EMBL" id="GGB74935.1"/>
    </source>
</evidence>
<accession>A0ABQ1JUL0</accession>
<dbReference type="PANTHER" id="PTHR36508">
    <property type="entry name" value="PROTEIN SLYX"/>
    <property type="match status" value="1"/>
</dbReference>
<reference evidence="4" key="1">
    <citation type="journal article" date="2019" name="Int. J. Syst. Evol. Microbiol.">
        <title>The Global Catalogue of Microorganisms (GCM) 10K type strain sequencing project: providing services to taxonomists for standard genome sequencing and annotation.</title>
        <authorList>
            <consortium name="The Broad Institute Genomics Platform"/>
            <consortium name="The Broad Institute Genome Sequencing Center for Infectious Disease"/>
            <person name="Wu L."/>
            <person name="Ma J."/>
        </authorList>
    </citation>
    <scope>NUCLEOTIDE SEQUENCE [LARGE SCALE GENOMIC DNA]</scope>
    <source>
        <strain evidence="4">CGMCC 1.15928</strain>
    </source>
</reference>
<keyword evidence="4" id="KW-1185">Reference proteome</keyword>
<feature type="region of interest" description="Disordered" evidence="2">
    <location>
        <begin position="1"/>
        <end position="20"/>
    </location>
</feature>
<feature type="compositionally biased region" description="Polar residues" evidence="2">
    <location>
        <begin position="1"/>
        <end position="19"/>
    </location>
</feature>
<evidence type="ECO:0000313" key="4">
    <source>
        <dbReference type="Proteomes" id="UP000628854"/>
    </source>
</evidence>
<dbReference type="InterPro" id="IPR007236">
    <property type="entry name" value="SlyX"/>
</dbReference>
<feature type="compositionally biased region" description="Low complexity" evidence="2">
    <location>
        <begin position="68"/>
        <end position="79"/>
    </location>
</feature>
<proteinExistence type="inferred from homology"/>
<evidence type="ECO:0000256" key="2">
    <source>
        <dbReference type="SAM" id="MobiDB-lite"/>
    </source>
</evidence>
<gene>
    <name evidence="1 3" type="primary">slyX</name>
    <name evidence="3" type="ORF">GCM10011503_24540</name>
</gene>
<comment type="similarity">
    <text evidence="1">Belongs to the SlyX family.</text>
</comment>
<dbReference type="Pfam" id="PF04102">
    <property type="entry name" value="SlyX"/>
    <property type="match status" value="1"/>
</dbReference>
<evidence type="ECO:0000256" key="1">
    <source>
        <dbReference type="HAMAP-Rule" id="MF_00715"/>
    </source>
</evidence>
<dbReference type="PANTHER" id="PTHR36508:SF1">
    <property type="entry name" value="PROTEIN SLYX"/>
    <property type="match status" value="1"/>
</dbReference>
<sequence>MPPLTPSANPSAMSDTPDTASRLDELEMRAVHQDQTIEDLNAAITAQWKLIERLERQVTRLAERVADAEQSAGQAAAVDRPPPHY</sequence>
<dbReference type="Proteomes" id="UP000628854">
    <property type="component" value="Unassembled WGS sequence"/>
</dbReference>